<dbReference type="InterPro" id="IPR054206">
    <property type="entry name" value="DUF6912"/>
</dbReference>
<dbReference type="EMBL" id="PTJD01000018">
    <property type="protein sequence ID" value="PPK92033.1"/>
    <property type="molecule type" value="Genomic_DNA"/>
</dbReference>
<dbReference type="OrthoDB" id="3214389at2"/>
<organism evidence="1 2">
    <name type="scientific">Kineococcus xinjiangensis</name>
    <dbReference type="NCBI Taxonomy" id="512762"/>
    <lineage>
        <taxon>Bacteria</taxon>
        <taxon>Bacillati</taxon>
        <taxon>Actinomycetota</taxon>
        <taxon>Actinomycetes</taxon>
        <taxon>Kineosporiales</taxon>
        <taxon>Kineosporiaceae</taxon>
        <taxon>Kineococcus</taxon>
    </lineage>
</organism>
<name>A0A2S6ICY5_9ACTN</name>
<dbReference type="RefSeq" id="WP_104435512.1">
    <property type="nucleotide sequence ID" value="NZ_PTJD01000018.1"/>
</dbReference>
<gene>
    <name evidence="1" type="ORF">CLV92_11877</name>
</gene>
<evidence type="ECO:0000313" key="1">
    <source>
        <dbReference type="EMBL" id="PPK92033.1"/>
    </source>
</evidence>
<dbReference type="Proteomes" id="UP000239485">
    <property type="component" value="Unassembled WGS sequence"/>
</dbReference>
<protein>
    <submittedName>
        <fullName evidence="1">Uncharacterized protein</fullName>
    </submittedName>
</protein>
<dbReference type="Pfam" id="PF21853">
    <property type="entry name" value="DUF6912"/>
    <property type="match status" value="1"/>
</dbReference>
<evidence type="ECO:0000313" key="2">
    <source>
        <dbReference type="Proteomes" id="UP000239485"/>
    </source>
</evidence>
<proteinExistence type="predicted"/>
<reference evidence="1 2" key="1">
    <citation type="submission" date="2018-02" db="EMBL/GenBank/DDBJ databases">
        <title>Genomic Encyclopedia of Archaeal and Bacterial Type Strains, Phase II (KMG-II): from individual species to whole genera.</title>
        <authorList>
            <person name="Goeker M."/>
        </authorList>
    </citation>
    <scope>NUCLEOTIDE SEQUENCE [LARGE SCALE GENOMIC DNA]</scope>
    <source>
        <strain evidence="1 2">DSM 22857</strain>
    </source>
</reference>
<keyword evidence="2" id="KW-1185">Reference proteome</keyword>
<comment type="caution">
    <text evidence="1">The sequence shown here is derived from an EMBL/GenBank/DDBJ whole genome shotgun (WGS) entry which is preliminary data.</text>
</comment>
<dbReference type="AlphaFoldDB" id="A0A2S6ICY5"/>
<sequence>MTHAGQHAVRVYLPTTLARLQQMALGAETAPLAVAPVQVHGVTPALREWYVDADPKELEEELEYAASSDAAERSLHLLASEPDAPRRRVVLALDLPAAAVAAVPAADLAGTGRSALLAVVDVPRSALVSVHVDDEEAVADVQAAVLALDAAAAGDEDAQFVVGAAEGHELLWYDASEIEDLTGSD</sequence>
<accession>A0A2S6ICY5</accession>